<sequence>MIPKSAPGISNGNITPSVINAWEHGCLQFFRDRNIAKEDKVFKACMYISHNIIRDWYCTDSCRFDGMDFDEFLAELRVNHLPMNWDVDIKTQIMNARQ</sequence>
<gene>
    <name evidence="1" type="ORF">BD310DRAFT_771111</name>
</gene>
<name>A0A4Q9PU56_9APHY</name>
<accession>A0A4Q9PU56</accession>
<evidence type="ECO:0000313" key="1">
    <source>
        <dbReference type="EMBL" id="TBU58041.1"/>
    </source>
</evidence>
<keyword evidence="2" id="KW-1185">Reference proteome</keyword>
<feature type="non-terminal residue" evidence="1">
    <location>
        <position position="98"/>
    </location>
</feature>
<dbReference type="EMBL" id="ML145129">
    <property type="protein sequence ID" value="TBU58041.1"/>
    <property type="molecule type" value="Genomic_DNA"/>
</dbReference>
<dbReference type="AlphaFoldDB" id="A0A4Q9PU56"/>
<evidence type="ECO:0000313" key="2">
    <source>
        <dbReference type="Proteomes" id="UP000292082"/>
    </source>
</evidence>
<proteinExistence type="predicted"/>
<organism evidence="1 2">
    <name type="scientific">Dichomitus squalens</name>
    <dbReference type="NCBI Taxonomy" id="114155"/>
    <lineage>
        <taxon>Eukaryota</taxon>
        <taxon>Fungi</taxon>
        <taxon>Dikarya</taxon>
        <taxon>Basidiomycota</taxon>
        <taxon>Agaricomycotina</taxon>
        <taxon>Agaricomycetes</taxon>
        <taxon>Polyporales</taxon>
        <taxon>Polyporaceae</taxon>
        <taxon>Dichomitus</taxon>
    </lineage>
</organism>
<protein>
    <submittedName>
        <fullName evidence="1">Uncharacterized protein</fullName>
    </submittedName>
</protein>
<dbReference type="Proteomes" id="UP000292082">
    <property type="component" value="Unassembled WGS sequence"/>
</dbReference>
<reference evidence="1 2" key="1">
    <citation type="submission" date="2019-01" db="EMBL/GenBank/DDBJ databases">
        <title>Draft genome sequences of three monokaryotic isolates of the white-rot basidiomycete fungus Dichomitus squalens.</title>
        <authorList>
            <consortium name="DOE Joint Genome Institute"/>
            <person name="Lopez S.C."/>
            <person name="Andreopoulos B."/>
            <person name="Pangilinan J."/>
            <person name="Lipzen A."/>
            <person name="Riley R."/>
            <person name="Ahrendt S."/>
            <person name="Ng V."/>
            <person name="Barry K."/>
            <person name="Daum C."/>
            <person name="Grigoriev I.V."/>
            <person name="Hilden K.S."/>
            <person name="Makela M.R."/>
            <person name="de Vries R.P."/>
        </authorList>
    </citation>
    <scope>NUCLEOTIDE SEQUENCE [LARGE SCALE GENOMIC DNA]</scope>
    <source>
        <strain evidence="1 2">CBS 464.89</strain>
    </source>
</reference>